<accession>A0A9W7XBI3</accession>
<dbReference type="AlphaFoldDB" id="A0A9W7XBI3"/>
<gene>
    <name evidence="2" type="ORF">BS78_K202600</name>
</gene>
<organism evidence="2 3">
    <name type="scientific">Paspalum vaginatum</name>
    <name type="common">seashore paspalum</name>
    <dbReference type="NCBI Taxonomy" id="158149"/>
    <lineage>
        <taxon>Eukaryota</taxon>
        <taxon>Viridiplantae</taxon>
        <taxon>Streptophyta</taxon>
        <taxon>Embryophyta</taxon>
        <taxon>Tracheophyta</taxon>
        <taxon>Spermatophyta</taxon>
        <taxon>Magnoliopsida</taxon>
        <taxon>Liliopsida</taxon>
        <taxon>Poales</taxon>
        <taxon>Poaceae</taxon>
        <taxon>PACMAD clade</taxon>
        <taxon>Panicoideae</taxon>
        <taxon>Andropogonodae</taxon>
        <taxon>Paspaleae</taxon>
        <taxon>Paspalinae</taxon>
        <taxon>Paspalum</taxon>
    </lineage>
</organism>
<keyword evidence="1" id="KW-1133">Transmembrane helix</keyword>
<proteinExistence type="predicted"/>
<evidence type="ECO:0000256" key="1">
    <source>
        <dbReference type="SAM" id="Phobius"/>
    </source>
</evidence>
<name>A0A9W7XBI3_9POAL</name>
<sequence length="156" mass="17706">MESSSSIGQQRQWNVPVLPLIICNRCNSRKVMALKAKTPMNTSSRHTSVFHVSDDFAICRQRDGSGCEFWHWEDEYEQYLIDNELVPLNYKRLFSQLEKMKMKAHAPAAAGGSGKDGDKEHDGLIMKKMDVIVGLLSEVVVLLKILLVFAVRSTMY</sequence>
<protein>
    <submittedName>
        <fullName evidence="2">Uncharacterized protein</fullName>
    </submittedName>
</protein>
<keyword evidence="3" id="KW-1185">Reference proteome</keyword>
<dbReference type="EMBL" id="MU629694">
    <property type="protein sequence ID" value="KAJ1255502.1"/>
    <property type="molecule type" value="Genomic_DNA"/>
</dbReference>
<feature type="transmembrane region" description="Helical" evidence="1">
    <location>
        <begin position="131"/>
        <end position="151"/>
    </location>
</feature>
<keyword evidence="1" id="KW-0472">Membrane</keyword>
<reference evidence="2 3" key="1">
    <citation type="submission" date="2022-10" db="EMBL/GenBank/DDBJ databases">
        <title>WGS assembly of Paspalum vaginatum 540-79.</title>
        <authorList>
            <person name="Sun G."/>
            <person name="Wase N."/>
            <person name="Shu S."/>
            <person name="Jenkins J."/>
            <person name="Zhou B."/>
            <person name="Torres-Rodriguez J."/>
            <person name="Chen C."/>
            <person name="Sandor L."/>
            <person name="Plott C."/>
            <person name="Yoshinga Y."/>
            <person name="Daum C."/>
            <person name="Qi P."/>
            <person name="Barry K."/>
            <person name="Lipzen A."/>
            <person name="Berry L."/>
            <person name="Pedersen C."/>
            <person name="Gottilla T."/>
            <person name="Foltz A."/>
            <person name="Yu H."/>
            <person name="O'Malley R."/>
            <person name="Zhang C."/>
            <person name="Devos K."/>
            <person name="Sigmon B."/>
            <person name="Yu B."/>
            <person name="Obata T."/>
            <person name="Schmutz J."/>
            <person name="Schnable J."/>
        </authorList>
    </citation>
    <scope>NUCLEOTIDE SEQUENCE [LARGE SCALE GENOMIC DNA]</scope>
    <source>
        <strain evidence="3">cv. 540-79</strain>
    </source>
</reference>
<comment type="caution">
    <text evidence="2">The sequence shown here is derived from an EMBL/GenBank/DDBJ whole genome shotgun (WGS) entry which is preliminary data.</text>
</comment>
<keyword evidence="1" id="KW-0812">Transmembrane</keyword>
<dbReference type="Proteomes" id="UP001164776">
    <property type="component" value="Unassembled WGS sequence"/>
</dbReference>
<dbReference type="OrthoDB" id="662982at2759"/>
<evidence type="ECO:0000313" key="2">
    <source>
        <dbReference type="EMBL" id="KAJ1255502.1"/>
    </source>
</evidence>
<evidence type="ECO:0000313" key="3">
    <source>
        <dbReference type="Proteomes" id="UP001164776"/>
    </source>
</evidence>